<dbReference type="Proteomes" id="UP001279734">
    <property type="component" value="Unassembled WGS sequence"/>
</dbReference>
<dbReference type="EMBL" id="BSYO01000037">
    <property type="protein sequence ID" value="GMH29925.1"/>
    <property type="molecule type" value="Genomic_DNA"/>
</dbReference>
<protein>
    <submittedName>
        <fullName evidence="2">Uncharacterized protein</fullName>
    </submittedName>
</protein>
<keyword evidence="1" id="KW-0732">Signal</keyword>
<feature type="chain" id="PRO_5042016238" evidence="1">
    <location>
        <begin position="27"/>
        <end position="94"/>
    </location>
</feature>
<evidence type="ECO:0000313" key="2">
    <source>
        <dbReference type="EMBL" id="GMH29925.1"/>
    </source>
</evidence>
<gene>
    <name evidence="2" type="ORF">Nepgr_031768</name>
</gene>
<feature type="signal peptide" evidence="1">
    <location>
        <begin position="1"/>
        <end position="26"/>
    </location>
</feature>
<reference evidence="2" key="1">
    <citation type="submission" date="2023-05" db="EMBL/GenBank/DDBJ databases">
        <title>Nepenthes gracilis genome sequencing.</title>
        <authorList>
            <person name="Fukushima K."/>
        </authorList>
    </citation>
    <scope>NUCLEOTIDE SEQUENCE</scope>
    <source>
        <strain evidence="2">SING2019-196</strain>
    </source>
</reference>
<organism evidence="2 3">
    <name type="scientific">Nepenthes gracilis</name>
    <name type="common">Slender pitcher plant</name>
    <dbReference type="NCBI Taxonomy" id="150966"/>
    <lineage>
        <taxon>Eukaryota</taxon>
        <taxon>Viridiplantae</taxon>
        <taxon>Streptophyta</taxon>
        <taxon>Embryophyta</taxon>
        <taxon>Tracheophyta</taxon>
        <taxon>Spermatophyta</taxon>
        <taxon>Magnoliopsida</taxon>
        <taxon>eudicotyledons</taxon>
        <taxon>Gunneridae</taxon>
        <taxon>Pentapetalae</taxon>
        <taxon>Caryophyllales</taxon>
        <taxon>Nepenthaceae</taxon>
        <taxon>Nepenthes</taxon>
    </lineage>
</organism>
<keyword evidence="3" id="KW-1185">Reference proteome</keyword>
<comment type="caution">
    <text evidence="2">The sequence shown here is derived from an EMBL/GenBank/DDBJ whole genome shotgun (WGS) entry which is preliminary data.</text>
</comment>
<evidence type="ECO:0000256" key="1">
    <source>
        <dbReference type="SAM" id="SignalP"/>
    </source>
</evidence>
<proteinExistence type="predicted"/>
<accession>A0AAD3Y751</accession>
<sequence>MWIGCVEACETLDMLLLAGCDLLVIAGRDIYVGPVTDGAECYCDRVWTDGGSGLLFMVGGSGGRVWTSTLSLPLLMQLWVISVAAGCFFGRWCL</sequence>
<evidence type="ECO:0000313" key="3">
    <source>
        <dbReference type="Proteomes" id="UP001279734"/>
    </source>
</evidence>
<name>A0AAD3Y751_NEPGR</name>
<dbReference type="AlphaFoldDB" id="A0AAD3Y751"/>